<evidence type="ECO:0000256" key="2">
    <source>
        <dbReference type="ARBA" id="ARBA00022485"/>
    </source>
</evidence>
<dbReference type="Pfam" id="PF01558">
    <property type="entry name" value="POR"/>
    <property type="match status" value="1"/>
</dbReference>
<dbReference type="SUPFAM" id="SSF53323">
    <property type="entry name" value="Pyruvate-ferredoxin oxidoreductase, PFOR, domain III"/>
    <property type="match status" value="1"/>
</dbReference>
<sequence length="1165" mass="128280">MQSVDGNQAAAYVSYALSDVSFIFPITPSSPMAENADVWSSQGRKNVFGQVVDVYEMESEAGASGAVHGGCAAGSLVSTYTCSQGLMLMIPNMIKIAGEHLPCVFHVTARALAEQALSIFGDHSDVMACRSTGFCLLSSHNVQQCHDLAIVAHLATLEASLPFMHFFDGFRTSHEIQKIHQLTYDQIKSLVDMKYVDRAHKRGLNPIHPSQRGTSQGPDVILPSLLKIKSNADYLKVPEIVQKYMDKVGELTGRHYKIFEYYGAADAERVVVVMGAAVPVLEECVDYLMKELEEKVGVLSVHLYRPWSAKHFLEQLPNTVTKISVLDRTKEAGLFGEPLYLDVATTLLDAGKHIKCVGGRYGLGSKEFTPAMAKAVFDNLKNEEPKNHFTVGIEDDVTHMSLPIGENFNPIPEGTTQCMFWGLGSDGTVGANHDAIRIIGQNTDMYVQGYFSYDAHKSGGVTVSHLRFGQKPIKSQYLIQMADYTACHFPNYVKKYKLLDAAKPNSVFVLNCPWTGAELEAQLPGSLKRVIAEKQIKFYTIDAIKIGQEVKLGRRINMIMQTVFFKLANVIPFEKAIVLLKEAVQKTYGAKGPAIVKMNHDAIDKALDGLVEVKVPAEWANAPLETVTKIEAPEFVTDVLMPQLAMKGNELPVSKFAADGFMPMGTTKYEKRGIATKIPTWEASKCCSNVICVHFNCPHAAIRCFYLTPEESAKAPAEFVQIDGKAQQAGYKFRIQVSAMDCTGCEVCTTACPVKCLSMTPFEQVSEVESKNWEFAMTLSPKNSLSDRSNIKTTMIHQPYLEFSGACEGCNETALVKLINQLYGERTIIANATGCSSIWGATWGTNPYTVDGEGRGPAWGNSLFEDNSEYGFGMFKLINKEDFILNKFVKKLLLKGKLSNELKTLLEEWIAKKEDANESEKIYAAVKPLLAAEKDKSEVLGLIEQNSDMFVKISHWIVGGDGWAYDIGYNGVDHVLASGHNVNILVLDTEMYSNTGGQKSKATNLGAVVKFASSGCKRPKKDLGAIAMAYGDVYVASIALGANPAQAFKAFKEAESYNGVFSYYCLLPCKSRSPITKSIEEAKMAVNSGYWSLYRYDPRLVEQGKPGLQLDCSEVKGDLEAFLARENRFALLGRKDKETADKLHAQLKANIDKKLAHLKVVSKQA</sequence>
<dbReference type="VEuPathDB" id="AmoebaDB:EHI_051060"/>
<dbReference type="PANTHER" id="PTHR32154">
    <property type="entry name" value="PYRUVATE-FLAVODOXIN OXIDOREDUCTASE-RELATED"/>
    <property type="match status" value="1"/>
</dbReference>
<dbReference type="Pfam" id="PF17147">
    <property type="entry name" value="PFOR_II"/>
    <property type="match status" value="1"/>
</dbReference>
<dbReference type="NCBIfam" id="TIGR02176">
    <property type="entry name" value="pyruv_ox_red"/>
    <property type="match status" value="1"/>
</dbReference>
<keyword evidence="6" id="KW-0408">Iron</keyword>
<dbReference type="SUPFAM" id="SSF54862">
    <property type="entry name" value="4Fe-4S ferredoxins"/>
    <property type="match status" value="1"/>
</dbReference>
<dbReference type="SUPFAM" id="SSF52922">
    <property type="entry name" value="TK C-terminal domain-like"/>
    <property type="match status" value="1"/>
</dbReference>
<dbReference type="FunFam" id="3.40.50.970:FF:000012">
    <property type="entry name" value="Pyruvate:ferredoxin (Flavodoxin) oxidoreductase"/>
    <property type="match status" value="1"/>
</dbReference>
<dbReference type="PANTHER" id="PTHR32154:SF0">
    <property type="entry name" value="PYRUVATE-FLAVODOXIN OXIDOREDUCTASE-RELATED"/>
    <property type="match status" value="1"/>
</dbReference>
<dbReference type="Pfam" id="PF01855">
    <property type="entry name" value="POR_N"/>
    <property type="match status" value="1"/>
</dbReference>
<evidence type="ECO:0000256" key="1">
    <source>
        <dbReference type="ARBA" id="ARBA00022448"/>
    </source>
</evidence>
<evidence type="ECO:0000256" key="5">
    <source>
        <dbReference type="ARBA" id="ARBA00023002"/>
    </source>
</evidence>
<dbReference type="CDD" id="cd03377">
    <property type="entry name" value="TPP_PFOR_PNO"/>
    <property type="match status" value="1"/>
</dbReference>
<dbReference type="GO" id="GO:0005506">
    <property type="term" value="F:iron ion binding"/>
    <property type="evidence" value="ECO:0007669"/>
    <property type="project" value="InterPro"/>
</dbReference>
<dbReference type="InterPro" id="IPR002869">
    <property type="entry name" value="Pyrv_flavodox_OxRed_cen"/>
</dbReference>
<dbReference type="VEuPathDB" id="AmoebaDB:EHI8A_078390"/>
<dbReference type="PIR" id="S58236">
    <property type="entry name" value="S58236"/>
</dbReference>
<dbReference type="PROSITE" id="PS00198">
    <property type="entry name" value="4FE4S_FER_1"/>
    <property type="match status" value="1"/>
</dbReference>
<evidence type="ECO:0000256" key="7">
    <source>
        <dbReference type="ARBA" id="ARBA00023014"/>
    </source>
</evidence>
<evidence type="ECO:0000259" key="8">
    <source>
        <dbReference type="PROSITE" id="PS51379"/>
    </source>
</evidence>
<dbReference type="InterPro" id="IPR002880">
    <property type="entry name" value="Pyrv_Fd/Flavodoxin_OxRdtase_N"/>
</dbReference>
<reference evidence="9" key="2">
    <citation type="journal article" date="1996" name="Mol. Biochem. Parasitol.">
        <title>Cloning and characterization of the Entamoeba histolytica pyruvate: ferredoxin oxidoreductase gene.</title>
        <authorList>
            <person name="Rodriguez M.A."/>
            <person name="Hidalgo M.E."/>
            <person name="Sanchez T."/>
            <person name="Orozco E."/>
        </authorList>
    </citation>
    <scope>NUCLEOTIDE SEQUENCE</scope>
    <source>
        <strain evidence="9">HM1:IMSS</strain>
    </source>
</reference>
<keyword evidence="5" id="KW-0560">Oxidoreductase</keyword>
<keyword evidence="4" id="KW-0249">Electron transport</keyword>
<dbReference type="Pfam" id="PF10371">
    <property type="entry name" value="EKR"/>
    <property type="match status" value="1"/>
</dbReference>
<dbReference type="InterPro" id="IPR019456">
    <property type="entry name" value="Pyrv-flavodox_OxRtase_EKR"/>
</dbReference>
<dbReference type="EMBL" id="Z50193">
    <property type="protein sequence ID" value="CAA90575.1"/>
    <property type="molecule type" value="Genomic_DNA"/>
</dbReference>
<evidence type="ECO:0000256" key="4">
    <source>
        <dbReference type="ARBA" id="ARBA00022982"/>
    </source>
</evidence>
<dbReference type="GO" id="GO:0051539">
    <property type="term" value="F:4 iron, 4 sulfur cluster binding"/>
    <property type="evidence" value="ECO:0007669"/>
    <property type="project" value="UniProtKB-KW"/>
</dbReference>
<reference evidence="9" key="1">
    <citation type="submission" date="1995-08" db="EMBL/GenBank/DDBJ databases">
        <authorList>
            <person name="Rodriguez M."/>
        </authorList>
    </citation>
    <scope>NUCLEOTIDE SEQUENCE</scope>
    <source>
        <strain evidence="9">HM1:IMSS</strain>
    </source>
</reference>
<dbReference type="GO" id="GO:0016903">
    <property type="term" value="F:oxidoreductase activity, acting on the aldehyde or oxo group of donors"/>
    <property type="evidence" value="ECO:0007669"/>
    <property type="project" value="InterPro"/>
</dbReference>
<proteinExistence type="predicted"/>
<dbReference type="PIRSF" id="PIRSF000159">
    <property type="entry name" value="NifJ"/>
    <property type="match status" value="1"/>
</dbReference>
<dbReference type="InterPro" id="IPR050722">
    <property type="entry name" value="Pyruvate:ferred/Flavod_OxRd"/>
</dbReference>
<dbReference type="SMART" id="SM00890">
    <property type="entry name" value="EKR"/>
    <property type="match status" value="1"/>
</dbReference>
<dbReference type="AlphaFoldDB" id="Q24860"/>
<dbReference type="GO" id="GO:0030976">
    <property type="term" value="F:thiamine pyrophosphate binding"/>
    <property type="evidence" value="ECO:0007669"/>
    <property type="project" value="InterPro"/>
</dbReference>
<dbReference type="Pfam" id="PF02775">
    <property type="entry name" value="TPP_enzyme_C"/>
    <property type="match status" value="1"/>
</dbReference>
<accession>Q24860</accession>
<keyword evidence="7" id="KW-0411">Iron-sulfur</keyword>
<keyword evidence="9" id="KW-0670">Pyruvate</keyword>
<dbReference type="Gene3D" id="3.40.50.970">
    <property type="match status" value="2"/>
</dbReference>
<dbReference type="Gene3D" id="4.10.780.10">
    <property type="entry name" value="Pyruvate-flavodoxin oxidoreductase, EKR domain"/>
    <property type="match status" value="1"/>
</dbReference>
<keyword evidence="3" id="KW-0479">Metal-binding</keyword>
<dbReference type="InterPro" id="IPR009014">
    <property type="entry name" value="Transketo_C/PFOR_II"/>
</dbReference>
<dbReference type="Gene3D" id="3.30.70.20">
    <property type="match status" value="1"/>
</dbReference>
<dbReference type="InterPro" id="IPR033412">
    <property type="entry name" value="PFOR_II"/>
</dbReference>
<keyword evidence="1" id="KW-0813">Transport</keyword>
<dbReference type="InterPro" id="IPR037112">
    <property type="entry name" value="Pyrv-flavodox_OxR_EKR_sf"/>
</dbReference>
<dbReference type="VEuPathDB" id="AmoebaDB:KM1_141750"/>
<dbReference type="InterPro" id="IPR017900">
    <property type="entry name" value="4Fe4S_Fe_S_CS"/>
</dbReference>
<dbReference type="VEuPathDB" id="AmoebaDB:EHI7A_076830"/>
<dbReference type="GO" id="GO:0006979">
    <property type="term" value="P:response to oxidative stress"/>
    <property type="evidence" value="ECO:0007669"/>
    <property type="project" value="TreeGrafter"/>
</dbReference>
<evidence type="ECO:0000256" key="3">
    <source>
        <dbReference type="ARBA" id="ARBA00022723"/>
    </source>
</evidence>
<dbReference type="InterPro" id="IPR011895">
    <property type="entry name" value="Pyrv_flavodox_OxRed"/>
</dbReference>
<evidence type="ECO:0000256" key="6">
    <source>
        <dbReference type="ARBA" id="ARBA00023004"/>
    </source>
</evidence>
<dbReference type="Gene3D" id="3.40.50.920">
    <property type="match status" value="1"/>
</dbReference>
<keyword evidence="2" id="KW-0004">4Fe-4S</keyword>
<dbReference type="InterPro" id="IPR029061">
    <property type="entry name" value="THDP-binding"/>
</dbReference>
<dbReference type="SUPFAM" id="SSF52518">
    <property type="entry name" value="Thiamin diphosphate-binding fold (THDP-binding)"/>
    <property type="match status" value="2"/>
</dbReference>
<feature type="domain" description="4Fe-4S ferredoxin-type" evidence="8">
    <location>
        <begin position="733"/>
        <end position="762"/>
    </location>
</feature>
<dbReference type="PROSITE" id="PS51379">
    <property type="entry name" value="4FE4S_FER_2"/>
    <property type="match status" value="1"/>
</dbReference>
<dbReference type="VEuPathDB" id="AmoebaDB:EHI5A_024180"/>
<dbReference type="InterPro" id="IPR019752">
    <property type="entry name" value="Pyrv/ketoisovalerate_OxRed_cat"/>
</dbReference>
<dbReference type="GO" id="GO:0022900">
    <property type="term" value="P:electron transport chain"/>
    <property type="evidence" value="ECO:0007669"/>
    <property type="project" value="InterPro"/>
</dbReference>
<dbReference type="FunFam" id="3.40.50.920:FF:000007">
    <property type="entry name" value="Pyruvate:ferredoxin (Flavodoxin) oxidoreductase"/>
    <property type="match status" value="1"/>
</dbReference>
<name>Q24860_ENTHI</name>
<dbReference type="InterPro" id="IPR017896">
    <property type="entry name" value="4Fe4S_Fe-S-bd"/>
</dbReference>
<dbReference type="CDD" id="cd07034">
    <property type="entry name" value="TPP_PYR_PFOR_IOR-alpha_like"/>
    <property type="match status" value="1"/>
</dbReference>
<dbReference type="HOGENOM" id="CLU_002569_0_0_1"/>
<evidence type="ECO:0000313" key="9">
    <source>
        <dbReference type="EMBL" id="CAA90575.1"/>
    </source>
</evidence>
<protein>
    <submittedName>
        <fullName evidence="9">Pyruvate oxidoreductase</fullName>
    </submittedName>
</protein>
<dbReference type="InterPro" id="IPR011766">
    <property type="entry name" value="TPP_enzyme_TPP-bd"/>
</dbReference>
<organism evidence="9">
    <name type="scientific">Entamoeba histolytica</name>
    <dbReference type="NCBI Taxonomy" id="5759"/>
    <lineage>
        <taxon>Eukaryota</taxon>
        <taxon>Amoebozoa</taxon>
        <taxon>Evosea</taxon>
        <taxon>Archamoebae</taxon>
        <taxon>Mastigamoebida</taxon>
        <taxon>Entamoebidae</taxon>
        <taxon>Entamoeba</taxon>
    </lineage>
</organism>
<dbReference type="Gene3D" id="3.40.920.10">
    <property type="entry name" value="Pyruvate-ferredoxin oxidoreductase, PFOR, domain III"/>
    <property type="match status" value="1"/>
</dbReference>
<dbReference type="FunFam" id="3.40.920.10:FF:000001">
    <property type="entry name" value="Pyruvate:ferredoxin (Flavodoxin) oxidoreductase"/>
    <property type="match status" value="1"/>
</dbReference>